<dbReference type="EMBL" id="JAPFFJ010000016">
    <property type="protein sequence ID" value="KAJ6406531.1"/>
    <property type="molecule type" value="Genomic_DNA"/>
</dbReference>
<evidence type="ECO:0000256" key="2">
    <source>
        <dbReference type="ARBA" id="ARBA00022553"/>
    </source>
</evidence>
<evidence type="ECO:0000256" key="10">
    <source>
        <dbReference type="SAM" id="MobiDB-lite"/>
    </source>
</evidence>
<dbReference type="Pfam" id="PF00447">
    <property type="entry name" value="HSF_DNA-bind"/>
    <property type="match status" value="1"/>
</dbReference>
<dbReference type="SUPFAM" id="SSF46785">
    <property type="entry name" value="Winged helix' DNA-binding domain"/>
    <property type="match status" value="1"/>
</dbReference>
<evidence type="ECO:0000256" key="3">
    <source>
        <dbReference type="ARBA" id="ARBA00023015"/>
    </source>
</evidence>
<feature type="coiled-coil region" evidence="9">
    <location>
        <begin position="160"/>
        <end position="201"/>
    </location>
</feature>
<dbReference type="InterPro" id="IPR036390">
    <property type="entry name" value="WH_DNA-bd_sf"/>
</dbReference>
<evidence type="ECO:0000313" key="13">
    <source>
        <dbReference type="Proteomes" id="UP001162972"/>
    </source>
</evidence>
<feature type="region of interest" description="Disordered" evidence="10">
    <location>
        <begin position="1"/>
        <end position="36"/>
    </location>
</feature>
<sequence length="400" mass="45319">MEGVVVKEEETVTYTGGGGSSSSSSCSLSPHPMEGLNEVGPPPFLTKTYEMVEDPSTDTVVSWSGGRNSFIVWDSNKFSTTLLPKHFKHSNFSSFIRQLNTYGFKKVDPDRWEFANEGFLGGQKHLLKTIKRKRHLSQNTQQQGGGACIELGQFEFEGELERLKRDRNVLMAEIVRLRQQQQQSREHIAAMEDRLQSTERKQQRVMAFLAKALNNPSFIQQFAQRAAQRREIRGFENGRKRRLTASPSVENLQEEVASVALGGSQFVDYTNQDLATMENEIETLFSATLDNESSSDIMDPIASSMHTSGGSNLDAVNETIWEELFTDNLVSGDPNEVAGSDEPEVDVEVEDLVAKPVDWSDDFQDLVDQMGYLRRKWWKLQHGQQMQERPQQIFRKGVRI</sequence>
<evidence type="ECO:0000256" key="5">
    <source>
        <dbReference type="ARBA" id="ARBA00023125"/>
    </source>
</evidence>
<feature type="compositionally biased region" description="Basic and acidic residues" evidence="10">
    <location>
        <begin position="1"/>
        <end position="10"/>
    </location>
</feature>
<evidence type="ECO:0000256" key="9">
    <source>
        <dbReference type="SAM" id="Coils"/>
    </source>
</evidence>
<dbReference type="FunFam" id="1.10.10.10:FF:000057">
    <property type="entry name" value="Heat shock transcription factor 1"/>
    <property type="match status" value="1"/>
</dbReference>
<dbReference type="InterPro" id="IPR036388">
    <property type="entry name" value="WH-like_DNA-bd_sf"/>
</dbReference>
<evidence type="ECO:0000256" key="4">
    <source>
        <dbReference type="ARBA" id="ARBA00023016"/>
    </source>
</evidence>
<comment type="subcellular location">
    <subcellularLocation>
        <location evidence="1">Nucleus</location>
    </subcellularLocation>
</comment>
<evidence type="ECO:0000313" key="12">
    <source>
        <dbReference type="EMBL" id="KAJ6406531.1"/>
    </source>
</evidence>
<gene>
    <name evidence="12" type="ORF">OIU84_010108</name>
</gene>
<dbReference type="Proteomes" id="UP001162972">
    <property type="component" value="Chromosome 6"/>
</dbReference>
<keyword evidence="9" id="KW-0175">Coiled coil</keyword>
<dbReference type="GO" id="GO:0005634">
    <property type="term" value="C:nucleus"/>
    <property type="evidence" value="ECO:0007669"/>
    <property type="project" value="UniProtKB-SubCell"/>
</dbReference>
<dbReference type="InterPro" id="IPR000232">
    <property type="entry name" value="HSF_DNA-bd"/>
</dbReference>
<evidence type="ECO:0000256" key="6">
    <source>
        <dbReference type="ARBA" id="ARBA00023163"/>
    </source>
</evidence>
<keyword evidence="3" id="KW-0805">Transcription regulation</keyword>
<dbReference type="GO" id="GO:0034605">
    <property type="term" value="P:cellular response to heat"/>
    <property type="evidence" value="ECO:0007669"/>
    <property type="project" value="TreeGrafter"/>
</dbReference>
<keyword evidence="4" id="KW-0346">Stress response</keyword>
<evidence type="ECO:0000259" key="11">
    <source>
        <dbReference type="PROSITE" id="PS00434"/>
    </source>
</evidence>
<dbReference type="SMART" id="SM00415">
    <property type="entry name" value="HSF"/>
    <property type="match status" value="1"/>
</dbReference>
<keyword evidence="6" id="KW-0804">Transcription</keyword>
<dbReference type="PROSITE" id="PS51257">
    <property type="entry name" value="PROKAR_LIPOPROTEIN"/>
    <property type="match status" value="1"/>
</dbReference>
<evidence type="ECO:0000256" key="7">
    <source>
        <dbReference type="ARBA" id="ARBA00023242"/>
    </source>
</evidence>
<evidence type="ECO:0000256" key="8">
    <source>
        <dbReference type="ARBA" id="ARBA00061350"/>
    </source>
</evidence>
<dbReference type="PANTHER" id="PTHR10015">
    <property type="entry name" value="HEAT SHOCK TRANSCRIPTION FACTOR"/>
    <property type="match status" value="1"/>
</dbReference>
<dbReference type="GO" id="GO:0000978">
    <property type="term" value="F:RNA polymerase II cis-regulatory region sequence-specific DNA binding"/>
    <property type="evidence" value="ECO:0007669"/>
    <property type="project" value="TreeGrafter"/>
</dbReference>
<dbReference type="PROSITE" id="PS00434">
    <property type="entry name" value="HSF_DOMAIN"/>
    <property type="match status" value="1"/>
</dbReference>
<dbReference type="Gene3D" id="1.10.10.10">
    <property type="entry name" value="Winged helix-like DNA-binding domain superfamily/Winged helix DNA-binding domain"/>
    <property type="match status" value="1"/>
</dbReference>
<comment type="similarity">
    <text evidence="8">Belongs to the HSF family. Class A subfamily.</text>
</comment>
<keyword evidence="13" id="KW-1185">Reference proteome</keyword>
<feature type="domain" description="HSF-type DNA-binding" evidence="11">
    <location>
        <begin position="83"/>
        <end position="107"/>
    </location>
</feature>
<dbReference type="GO" id="GO:0006357">
    <property type="term" value="P:regulation of transcription by RNA polymerase II"/>
    <property type="evidence" value="ECO:0007669"/>
    <property type="project" value="TreeGrafter"/>
</dbReference>
<keyword evidence="7" id="KW-0539">Nucleus</keyword>
<dbReference type="PANTHER" id="PTHR10015:SF338">
    <property type="entry name" value="HEAT STRESS TRANSCRIPTION FACTOR A-2"/>
    <property type="match status" value="1"/>
</dbReference>
<reference evidence="12 13" key="1">
    <citation type="journal article" date="2023" name="Int. J. Mol. Sci.">
        <title>De Novo Assembly and Annotation of 11 Diverse Shrub Willow (Salix) Genomes Reveals Novel Gene Organization in Sex-Linked Regions.</title>
        <authorList>
            <person name="Hyden B."/>
            <person name="Feng K."/>
            <person name="Yates T.B."/>
            <person name="Jawdy S."/>
            <person name="Cereghino C."/>
            <person name="Smart L.B."/>
            <person name="Muchero W."/>
        </authorList>
    </citation>
    <scope>NUCLEOTIDE SEQUENCE [LARGE SCALE GENOMIC DNA]</scope>
    <source>
        <tissue evidence="12">Shoot tip</tissue>
    </source>
</reference>
<proteinExistence type="inferred from homology"/>
<keyword evidence="2" id="KW-0597">Phosphoprotein</keyword>
<keyword evidence="5" id="KW-0238">DNA-binding</keyword>
<accession>A0AAD6JJZ7</accession>
<comment type="caution">
    <text evidence="12">The sequence shown here is derived from an EMBL/GenBank/DDBJ whole genome shotgun (WGS) entry which is preliminary data.</text>
</comment>
<dbReference type="GO" id="GO:0003700">
    <property type="term" value="F:DNA-binding transcription factor activity"/>
    <property type="evidence" value="ECO:0007669"/>
    <property type="project" value="InterPro"/>
</dbReference>
<dbReference type="AlphaFoldDB" id="A0AAD6JJZ7"/>
<dbReference type="PRINTS" id="PR00056">
    <property type="entry name" value="HSFDOMAIN"/>
</dbReference>
<organism evidence="12 13">
    <name type="scientific">Salix udensis</name>
    <dbReference type="NCBI Taxonomy" id="889485"/>
    <lineage>
        <taxon>Eukaryota</taxon>
        <taxon>Viridiplantae</taxon>
        <taxon>Streptophyta</taxon>
        <taxon>Embryophyta</taxon>
        <taxon>Tracheophyta</taxon>
        <taxon>Spermatophyta</taxon>
        <taxon>Magnoliopsida</taxon>
        <taxon>eudicotyledons</taxon>
        <taxon>Gunneridae</taxon>
        <taxon>Pentapetalae</taxon>
        <taxon>rosids</taxon>
        <taxon>fabids</taxon>
        <taxon>Malpighiales</taxon>
        <taxon>Salicaceae</taxon>
        <taxon>Saliceae</taxon>
        <taxon>Salix</taxon>
    </lineage>
</organism>
<evidence type="ECO:0000256" key="1">
    <source>
        <dbReference type="ARBA" id="ARBA00004123"/>
    </source>
</evidence>
<protein>
    <recommendedName>
        <fullName evidence="11">HSF-type DNA-binding domain-containing protein</fullName>
    </recommendedName>
</protein>
<name>A0AAD6JJZ7_9ROSI</name>